<protein>
    <recommendedName>
        <fullName evidence="7">DNA ligase</fullName>
        <ecNumber evidence="7">6.5.1.1</ecNumber>
    </recommendedName>
</protein>
<dbReference type="EMBL" id="KZ613525">
    <property type="protein sequence ID" value="PMD13980.1"/>
    <property type="molecule type" value="Genomic_DNA"/>
</dbReference>
<evidence type="ECO:0000313" key="12">
    <source>
        <dbReference type="Proteomes" id="UP000235672"/>
    </source>
</evidence>
<dbReference type="GO" id="GO:0003910">
    <property type="term" value="F:DNA ligase (ATP) activity"/>
    <property type="evidence" value="ECO:0007669"/>
    <property type="project" value="UniProtKB-EC"/>
</dbReference>
<feature type="domain" description="ATP-dependent DNA ligase family profile" evidence="10">
    <location>
        <begin position="542"/>
        <end position="724"/>
    </location>
</feature>
<accession>A0A2J6PIZ5</accession>
<name>A0A2J6PIZ5_9HELO</name>
<dbReference type="InterPro" id="IPR050191">
    <property type="entry name" value="ATP-dep_DNA_ligase"/>
</dbReference>
<proteinExistence type="inferred from homology"/>
<evidence type="ECO:0000259" key="10">
    <source>
        <dbReference type="PROSITE" id="PS50160"/>
    </source>
</evidence>
<dbReference type="NCBIfam" id="TIGR00574">
    <property type="entry name" value="dnl1"/>
    <property type="match status" value="1"/>
</dbReference>
<evidence type="ECO:0000256" key="2">
    <source>
        <dbReference type="ARBA" id="ARBA00022598"/>
    </source>
</evidence>
<dbReference type="Pfam" id="PF04675">
    <property type="entry name" value="DNA_ligase_A_N"/>
    <property type="match status" value="1"/>
</dbReference>
<dbReference type="GO" id="GO:0005634">
    <property type="term" value="C:nucleus"/>
    <property type="evidence" value="ECO:0007669"/>
    <property type="project" value="TreeGrafter"/>
</dbReference>
<comment type="similarity">
    <text evidence="1 8">Belongs to the ATP-dependent DNA ligase family.</text>
</comment>
<dbReference type="FunFam" id="1.10.3260.10:FF:000004">
    <property type="entry name" value="DNA ligase"/>
    <property type="match status" value="1"/>
</dbReference>
<dbReference type="STRING" id="1745343.A0A2J6PIZ5"/>
<keyword evidence="7" id="KW-0234">DNA repair</keyword>
<dbReference type="Proteomes" id="UP000235672">
    <property type="component" value="Unassembled WGS sequence"/>
</dbReference>
<evidence type="ECO:0000256" key="7">
    <source>
        <dbReference type="RuleBase" id="RU000617"/>
    </source>
</evidence>
<dbReference type="InterPro" id="IPR012308">
    <property type="entry name" value="DNA_ligase_ATP-dep_N"/>
</dbReference>
<dbReference type="FunFam" id="3.30.470.30:FF:000018">
    <property type="entry name" value="DNA ligase"/>
    <property type="match status" value="1"/>
</dbReference>
<evidence type="ECO:0000313" key="11">
    <source>
        <dbReference type="EMBL" id="PMD13980.1"/>
    </source>
</evidence>
<dbReference type="Gene3D" id="3.30.470.30">
    <property type="entry name" value="DNA ligase/mRNA capping enzyme"/>
    <property type="match status" value="1"/>
</dbReference>
<dbReference type="Gene3D" id="2.40.50.140">
    <property type="entry name" value="Nucleic acid-binding proteins"/>
    <property type="match status" value="1"/>
</dbReference>
<dbReference type="GO" id="GO:0005524">
    <property type="term" value="F:ATP binding"/>
    <property type="evidence" value="ECO:0007669"/>
    <property type="project" value="UniProtKB-KW"/>
</dbReference>
<evidence type="ECO:0000256" key="1">
    <source>
        <dbReference type="ARBA" id="ARBA00007572"/>
    </source>
</evidence>
<reference evidence="11 12" key="1">
    <citation type="submission" date="2016-05" db="EMBL/GenBank/DDBJ databases">
        <title>A degradative enzymes factory behind the ericoid mycorrhizal symbiosis.</title>
        <authorList>
            <consortium name="DOE Joint Genome Institute"/>
            <person name="Martino E."/>
            <person name="Morin E."/>
            <person name="Grelet G."/>
            <person name="Kuo A."/>
            <person name="Kohler A."/>
            <person name="Daghino S."/>
            <person name="Barry K."/>
            <person name="Choi C."/>
            <person name="Cichocki N."/>
            <person name="Clum A."/>
            <person name="Copeland A."/>
            <person name="Hainaut M."/>
            <person name="Haridas S."/>
            <person name="Labutti K."/>
            <person name="Lindquist E."/>
            <person name="Lipzen A."/>
            <person name="Khouja H.-R."/>
            <person name="Murat C."/>
            <person name="Ohm R."/>
            <person name="Olson A."/>
            <person name="Spatafora J."/>
            <person name="Veneault-Fourrey C."/>
            <person name="Henrissat B."/>
            <person name="Grigoriev I."/>
            <person name="Martin F."/>
            <person name="Perotto S."/>
        </authorList>
    </citation>
    <scope>NUCLEOTIDE SEQUENCE [LARGE SCALE GENOMIC DNA]</scope>
    <source>
        <strain evidence="11 12">UAMH 7357</strain>
    </source>
</reference>
<evidence type="ECO:0000256" key="6">
    <source>
        <dbReference type="ARBA" id="ARBA00034003"/>
    </source>
</evidence>
<dbReference type="Gene3D" id="3.30.1490.70">
    <property type="match status" value="1"/>
</dbReference>
<keyword evidence="4 7" id="KW-0547">Nucleotide-binding</keyword>
<dbReference type="InterPro" id="IPR016059">
    <property type="entry name" value="DNA_ligase_ATP-dep_CS"/>
</dbReference>
<dbReference type="InterPro" id="IPR012310">
    <property type="entry name" value="DNA_ligase_ATP-dep_cent"/>
</dbReference>
<keyword evidence="2 7" id="KW-0436">Ligase</keyword>
<dbReference type="InterPro" id="IPR012340">
    <property type="entry name" value="NA-bd_OB-fold"/>
</dbReference>
<dbReference type="SUPFAM" id="SSF50249">
    <property type="entry name" value="Nucleic acid-binding proteins"/>
    <property type="match status" value="1"/>
</dbReference>
<dbReference type="Pfam" id="PF01068">
    <property type="entry name" value="DNA_ligase_A_M"/>
    <property type="match status" value="1"/>
</dbReference>
<evidence type="ECO:0000256" key="5">
    <source>
        <dbReference type="ARBA" id="ARBA00022840"/>
    </source>
</evidence>
<keyword evidence="5 7" id="KW-0067">ATP-binding</keyword>
<feature type="compositionally biased region" description="Acidic residues" evidence="9">
    <location>
        <begin position="855"/>
        <end position="864"/>
    </location>
</feature>
<dbReference type="EC" id="6.5.1.1" evidence="7"/>
<dbReference type="SUPFAM" id="SSF56091">
    <property type="entry name" value="DNA ligase/mRNA capping enzyme, catalytic domain"/>
    <property type="match status" value="1"/>
</dbReference>
<evidence type="ECO:0000256" key="3">
    <source>
        <dbReference type="ARBA" id="ARBA00022705"/>
    </source>
</evidence>
<feature type="compositionally biased region" description="Basic and acidic residues" evidence="9">
    <location>
        <begin position="651"/>
        <end position="662"/>
    </location>
</feature>
<keyword evidence="3" id="KW-0235">DNA replication</keyword>
<keyword evidence="7" id="KW-0227">DNA damage</keyword>
<dbReference type="AlphaFoldDB" id="A0A2J6PIZ5"/>
<comment type="catalytic activity">
    <reaction evidence="6 7">
        <text>ATP + (deoxyribonucleotide)n-3'-hydroxyl + 5'-phospho-(deoxyribonucleotide)m = (deoxyribonucleotide)n+m + AMP + diphosphate.</text>
        <dbReference type="EC" id="6.5.1.1"/>
    </reaction>
</comment>
<dbReference type="CDD" id="cd07969">
    <property type="entry name" value="OBF_DNA_ligase_I"/>
    <property type="match status" value="1"/>
</dbReference>
<feature type="region of interest" description="Disordered" evidence="9">
    <location>
        <begin position="838"/>
        <end position="864"/>
    </location>
</feature>
<gene>
    <name evidence="11" type="ORF">NA56DRAFT_651219</name>
</gene>
<feature type="region of interest" description="Disordered" evidence="9">
    <location>
        <begin position="635"/>
        <end position="662"/>
    </location>
</feature>
<dbReference type="GO" id="GO:0006273">
    <property type="term" value="P:lagging strand elongation"/>
    <property type="evidence" value="ECO:0007669"/>
    <property type="project" value="TreeGrafter"/>
</dbReference>
<evidence type="ECO:0000256" key="8">
    <source>
        <dbReference type="RuleBase" id="RU004196"/>
    </source>
</evidence>
<dbReference type="CDD" id="cd07900">
    <property type="entry name" value="Adenylation_DNA_ligase_I_Euk"/>
    <property type="match status" value="1"/>
</dbReference>
<dbReference type="GO" id="GO:0003677">
    <property type="term" value="F:DNA binding"/>
    <property type="evidence" value="ECO:0007669"/>
    <property type="project" value="InterPro"/>
</dbReference>
<dbReference type="InterPro" id="IPR012309">
    <property type="entry name" value="DNA_ligase_ATP-dep_C"/>
</dbReference>
<dbReference type="OrthoDB" id="206088at2759"/>
<dbReference type="GO" id="GO:0006310">
    <property type="term" value="P:DNA recombination"/>
    <property type="evidence" value="ECO:0007669"/>
    <property type="project" value="UniProtKB-KW"/>
</dbReference>
<dbReference type="InterPro" id="IPR000977">
    <property type="entry name" value="DNA_ligase_ATP-dep"/>
</dbReference>
<dbReference type="PROSITE" id="PS00697">
    <property type="entry name" value="DNA_LIGASE_A1"/>
    <property type="match status" value="1"/>
</dbReference>
<dbReference type="FunFam" id="2.40.50.140:FF:000218">
    <property type="entry name" value="DNA ligase"/>
    <property type="match status" value="1"/>
</dbReference>
<dbReference type="GO" id="GO:0071897">
    <property type="term" value="P:DNA biosynthetic process"/>
    <property type="evidence" value="ECO:0007669"/>
    <property type="project" value="InterPro"/>
</dbReference>
<evidence type="ECO:0000256" key="4">
    <source>
        <dbReference type="ARBA" id="ARBA00022741"/>
    </source>
</evidence>
<dbReference type="PANTHER" id="PTHR45674:SF9">
    <property type="entry name" value="DNA LIGASE 3"/>
    <property type="match status" value="1"/>
</dbReference>
<dbReference type="GO" id="GO:0006281">
    <property type="term" value="P:DNA repair"/>
    <property type="evidence" value="ECO:0007669"/>
    <property type="project" value="UniProtKB-KW"/>
</dbReference>
<dbReference type="InterPro" id="IPR036599">
    <property type="entry name" value="DNA_ligase_N_sf"/>
</dbReference>
<feature type="region of interest" description="Disordered" evidence="9">
    <location>
        <begin position="1"/>
        <end position="59"/>
    </location>
</feature>
<sequence>MGSGTPAKKRKLNDTKSPAPGRSLDYFFGKQKQNDSIQPSFAVEDKVQEGGKGLQLSDEQLARKLQAEWNQEDAQEPKENTDTYIADEKLILTNGEASKSTSPEKHVPKLEEGFPSAVKPQFSFQPRSDNTLSLQSARSAEDIISSNIPFDESPLTFDPSKYTTELQGHWAAEGGDASYAILTRCFVLVNSTQSRIKIVDTLVNLLRVIIEADPKSLLPTVWLATNAISPPYISLELGLGGSAISKALKNVCGLDSRSLKALYDKVGDAGDVAFEAKKKQSFTLRKPKPLSIKGVYSSLVKIANTQGTGSGEIKQRVVDRLLQDARGAEESRYIVRTLCQHLRIGAVKTTMLIALSRAFLLSRPPNAEFPLKSREDLAALRKEELAEIWSKSEEIVKKCFAQRPNYNDLIPILLEVGVCDELLIRCGLALHIPLRPMLGSITRDLSEMLTKLQGRDFSCEYKYDGQRAQVHCDEQGKVSIFSRHLELMTDKYPDLVALIPKIRGEGVGSFIMEGEVVAVDQVSGELKTFQTLANRARKDVAIGSVKVEVCLFAFDLMFLNGAPLLDRPFRERRELLRGLFTEVPNQFTWVKSIDATSQDSETVLDFFKSATDVKCEGIMVKILDNLPDLKVPDDTEDSIVAEPPGPVKVGKSKEKASEKELEKKTRRKALLATYEPDKRLDSWLKVKKDYSTSFDTLDLIPIAGWHGQGRKSKWWSPILLAVRNEETGSLEAVCKCISGFTDAFYKANKEYYEEGGDHVLRGKPSYVDYEGGYPDCWFEPQEVWEMAFADITLSPTYTAAIGLVSDERGLSLRFPRFLKKREDKGIDEASTSEFLAGLWRKQEEKAPTGGKEVQDDGGEEEDVM</sequence>
<keyword evidence="7" id="KW-0233">DNA recombination</keyword>
<dbReference type="Gene3D" id="1.10.3260.10">
    <property type="entry name" value="DNA ligase, ATP-dependent, N-terminal domain"/>
    <property type="match status" value="1"/>
</dbReference>
<keyword evidence="12" id="KW-1185">Reference proteome</keyword>
<evidence type="ECO:0000256" key="9">
    <source>
        <dbReference type="SAM" id="MobiDB-lite"/>
    </source>
</evidence>
<organism evidence="11 12">
    <name type="scientific">Hyaloscypha hepaticicola</name>
    <dbReference type="NCBI Taxonomy" id="2082293"/>
    <lineage>
        <taxon>Eukaryota</taxon>
        <taxon>Fungi</taxon>
        <taxon>Dikarya</taxon>
        <taxon>Ascomycota</taxon>
        <taxon>Pezizomycotina</taxon>
        <taxon>Leotiomycetes</taxon>
        <taxon>Helotiales</taxon>
        <taxon>Hyaloscyphaceae</taxon>
        <taxon>Hyaloscypha</taxon>
    </lineage>
</organism>
<dbReference type="PANTHER" id="PTHR45674">
    <property type="entry name" value="DNA LIGASE 1/3 FAMILY MEMBER"/>
    <property type="match status" value="1"/>
</dbReference>
<dbReference type="PROSITE" id="PS50160">
    <property type="entry name" value="DNA_LIGASE_A3"/>
    <property type="match status" value="1"/>
</dbReference>
<dbReference type="Pfam" id="PF04679">
    <property type="entry name" value="DNA_ligase_A_C"/>
    <property type="match status" value="1"/>
</dbReference>
<dbReference type="SUPFAM" id="SSF117018">
    <property type="entry name" value="ATP-dependent DNA ligase DNA-binding domain"/>
    <property type="match status" value="1"/>
</dbReference>